<evidence type="ECO:0000313" key="4">
    <source>
        <dbReference type="Proteomes" id="UP000192783"/>
    </source>
</evidence>
<dbReference type="STRING" id="1121390.SAMN02746041_02367"/>
<feature type="signal peptide" evidence="1">
    <location>
        <begin position="1"/>
        <end position="28"/>
    </location>
</feature>
<name>A0A1W1XNX8_9BACT</name>
<dbReference type="InterPro" id="IPR017783">
    <property type="entry name" value="ABC_choline_sub-bd"/>
</dbReference>
<dbReference type="SUPFAM" id="SSF53850">
    <property type="entry name" value="Periplasmic binding protein-like II"/>
    <property type="match status" value="1"/>
</dbReference>
<protein>
    <submittedName>
        <fullName evidence="3">Glycine betaine/proline transport system substrate-binding protein</fullName>
    </submittedName>
</protein>
<feature type="chain" id="PRO_5013275159" evidence="1">
    <location>
        <begin position="29"/>
        <end position="314"/>
    </location>
</feature>
<dbReference type="Proteomes" id="UP000192783">
    <property type="component" value="Unassembled WGS sequence"/>
</dbReference>
<evidence type="ECO:0000313" key="3">
    <source>
        <dbReference type="EMBL" id="SMC25555.1"/>
    </source>
</evidence>
<evidence type="ECO:0000256" key="1">
    <source>
        <dbReference type="SAM" id="SignalP"/>
    </source>
</evidence>
<reference evidence="3 4" key="1">
    <citation type="submission" date="2017-04" db="EMBL/GenBank/DDBJ databases">
        <authorList>
            <person name="Afonso C.L."/>
            <person name="Miller P.J."/>
            <person name="Scott M.A."/>
            <person name="Spackman E."/>
            <person name="Goraichik I."/>
            <person name="Dimitrov K.M."/>
            <person name="Suarez D.L."/>
            <person name="Swayne D.E."/>
        </authorList>
    </citation>
    <scope>NUCLEOTIDE SEQUENCE [LARGE SCALE GENOMIC DNA]</scope>
    <source>
        <strain evidence="3 4">DSM 13146</strain>
    </source>
</reference>
<dbReference type="Gene3D" id="3.40.190.100">
    <property type="entry name" value="Glycine betaine-binding periplasmic protein, domain 2"/>
    <property type="match status" value="1"/>
</dbReference>
<proteinExistence type="predicted"/>
<dbReference type="EMBL" id="FWXF01000013">
    <property type="protein sequence ID" value="SMC25555.1"/>
    <property type="molecule type" value="Genomic_DNA"/>
</dbReference>
<dbReference type="GO" id="GO:0043190">
    <property type="term" value="C:ATP-binding cassette (ABC) transporter complex"/>
    <property type="evidence" value="ECO:0007669"/>
    <property type="project" value="InterPro"/>
</dbReference>
<feature type="domain" description="ABC-type glycine betaine transport system substrate-binding" evidence="2">
    <location>
        <begin position="31"/>
        <end position="281"/>
    </location>
</feature>
<dbReference type="GO" id="GO:0022857">
    <property type="term" value="F:transmembrane transporter activity"/>
    <property type="evidence" value="ECO:0007669"/>
    <property type="project" value="InterPro"/>
</dbReference>
<dbReference type="GO" id="GO:0015871">
    <property type="term" value="P:choline transport"/>
    <property type="evidence" value="ECO:0007669"/>
    <property type="project" value="InterPro"/>
</dbReference>
<organism evidence="3 4">
    <name type="scientific">Desulfacinum hydrothermale DSM 13146</name>
    <dbReference type="NCBI Taxonomy" id="1121390"/>
    <lineage>
        <taxon>Bacteria</taxon>
        <taxon>Pseudomonadati</taxon>
        <taxon>Thermodesulfobacteriota</taxon>
        <taxon>Syntrophobacteria</taxon>
        <taxon>Syntrophobacterales</taxon>
        <taxon>Syntrophobacteraceae</taxon>
        <taxon>Desulfacinum</taxon>
    </lineage>
</organism>
<dbReference type="AlphaFoldDB" id="A0A1W1XNX8"/>
<dbReference type="Gene3D" id="3.40.190.10">
    <property type="entry name" value="Periplasmic binding protein-like II"/>
    <property type="match status" value="1"/>
</dbReference>
<dbReference type="Pfam" id="PF04069">
    <property type="entry name" value="OpuAC"/>
    <property type="match status" value="1"/>
</dbReference>
<keyword evidence="1" id="KW-0732">Signal</keyword>
<dbReference type="GO" id="GO:0033265">
    <property type="term" value="F:choline binding"/>
    <property type="evidence" value="ECO:0007669"/>
    <property type="project" value="InterPro"/>
</dbReference>
<evidence type="ECO:0000259" key="2">
    <source>
        <dbReference type="Pfam" id="PF04069"/>
    </source>
</evidence>
<keyword evidence="4" id="KW-1185">Reference proteome</keyword>
<accession>A0A1W1XNX8</accession>
<sequence>MRLRHHRLISCLFAIFILFFSLPPSSRAGDAIDFGYVNWPGVTVKTQVAAQILDAMGYPTKLKMVALPVLLRSMANEDLDVFVGAWVPTMSGLIGPYRKQGKIVEVATNLDETIYTLAVPKYVWDAGVKSHADLEKFGDKFGRKIIGIEPGNDGNQIVLDAIASNTYNLGKWKLVEGSAEAMMIAVNAAIKKGEWIVWLGWMPHWMNLVYDMKYLEDPEGIWGTDEEVVKTLVRSGLPQESPEVVQFLRQFKVTPDIQNEWILKYSYEKGKPEKVAHDWIASHLGIVDQWVYGVKAADGRRGRSAVREAFSQAR</sequence>
<dbReference type="CDD" id="cd13640">
    <property type="entry name" value="PBP2_ChoX"/>
    <property type="match status" value="1"/>
</dbReference>
<dbReference type="InterPro" id="IPR007210">
    <property type="entry name" value="ABC_Gly_betaine_transp_sub-bd"/>
</dbReference>
<dbReference type="GO" id="GO:0042597">
    <property type="term" value="C:periplasmic space"/>
    <property type="evidence" value="ECO:0007669"/>
    <property type="project" value="InterPro"/>
</dbReference>
<gene>
    <name evidence="3" type="ORF">SAMN02746041_02367</name>
</gene>
<dbReference type="RefSeq" id="WP_170920565.1">
    <property type="nucleotide sequence ID" value="NZ_FWXF01000013.1"/>
</dbReference>